<comment type="caution">
    <text evidence="6">The sequence shown here is derived from an EMBL/GenBank/DDBJ whole genome shotgun (WGS) entry which is preliminary data.</text>
</comment>
<dbReference type="OrthoDB" id="73997at2759"/>
<feature type="domain" description="DUF2428" evidence="3">
    <location>
        <begin position="666"/>
        <end position="909"/>
    </location>
</feature>
<feature type="domain" description="tRNA (32-2'-O)-methyltransferase regulator THADA-like C-terminal TPR repeats region" evidence="5">
    <location>
        <begin position="911"/>
        <end position="1065"/>
    </location>
</feature>
<evidence type="ECO:0000259" key="3">
    <source>
        <dbReference type="Pfam" id="PF10350"/>
    </source>
</evidence>
<comment type="similarity">
    <text evidence="1">Belongs to the THADA family.</text>
</comment>
<dbReference type="InterPro" id="IPR011989">
    <property type="entry name" value="ARM-like"/>
</dbReference>
<dbReference type="Pfam" id="PF25151">
    <property type="entry name" value="TPR_Trm732_C"/>
    <property type="match status" value="1"/>
</dbReference>
<organism evidence="6 7">
    <name type="scientific">Plectosphaerella cucumerina</name>
    <dbReference type="NCBI Taxonomy" id="40658"/>
    <lineage>
        <taxon>Eukaryota</taxon>
        <taxon>Fungi</taxon>
        <taxon>Dikarya</taxon>
        <taxon>Ascomycota</taxon>
        <taxon>Pezizomycotina</taxon>
        <taxon>Sordariomycetes</taxon>
        <taxon>Hypocreomycetidae</taxon>
        <taxon>Glomerellales</taxon>
        <taxon>Plectosphaerellaceae</taxon>
        <taxon>Plectosphaerella</taxon>
    </lineage>
</organism>
<name>A0A8K0T6I5_9PEZI</name>
<dbReference type="Proteomes" id="UP000813385">
    <property type="component" value="Unassembled WGS sequence"/>
</dbReference>
<dbReference type="GO" id="GO:0005829">
    <property type="term" value="C:cytosol"/>
    <property type="evidence" value="ECO:0007669"/>
    <property type="project" value="TreeGrafter"/>
</dbReference>
<evidence type="ECO:0000313" key="6">
    <source>
        <dbReference type="EMBL" id="KAH7349959.1"/>
    </source>
</evidence>
<dbReference type="InterPro" id="IPR051954">
    <property type="entry name" value="tRNA_methyltransferase_THADA"/>
</dbReference>
<reference evidence="6" key="1">
    <citation type="journal article" date="2021" name="Nat. Commun.">
        <title>Genetic determinants of endophytism in the Arabidopsis root mycobiome.</title>
        <authorList>
            <person name="Mesny F."/>
            <person name="Miyauchi S."/>
            <person name="Thiergart T."/>
            <person name="Pickel B."/>
            <person name="Atanasova L."/>
            <person name="Karlsson M."/>
            <person name="Huettel B."/>
            <person name="Barry K.W."/>
            <person name="Haridas S."/>
            <person name="Chen C."/>
            <person name="Bauer D."/>
            <person name="Andreopoulos W."/>
            <person name="Pangilinan J."/>
            <person name="LaButti K."/>
            <person name="Riley R."/>
            <person name="Lipzen A."/>
            <person name="Clum A."/>
            <person name="Drula E."/>
            <person name="Henrissat B."/>
            <person name="Kohler A."/>
            <person name="Grigoriev I.V."/>
            <person name="Martin F.M."/>
            <person name="Hacquard S."/>
        </authorList>
    </citation>
    <scope>NUCLEOTIDE SEQUENCE</scope>
    <source>
        <strain evidence="6">MPI-CAGE-AT-0016</strain>
    </source>
</reference>
<dbReference type="Pfam" id="PF10350">
    <property type="entry name" value="DUF2428"/>
    <property type="match status" value="1"/>
</dbReference>
<gene>
    <name evidence="6" type="ORF">B0T11DRAFT_290251</name>
</gene>
<dbReference type="PANTHER" id="PTHR14387:SF0">
    <property type="entry name" value="DUF2428 DOMAIN-CONTAINING PROTEIN"/>
    <property type="match status" value="1"/>
</dbReference>
<dbReference type="SUPFAM" id="SSF48371">
    <property type="entry name" value="ARM repeat"/>
    <property type="match status" value="1"/>
</dbReference>
<keyword evidence="2" id="KW-0819">tRNA processing</keyword>
<feature type="domain" description="tRNA (32-2'-O)-methyltransferase regulator THADA-like TPR repeats region" evidence="4">
    <location>
        <begin position="243"/>
        <end position="536"/>
    </location>
</feature>
<dbReference type="InterPro" id="IPR016024">
    <property type="entry name" value="ARM-type_fold"/>
</dbReference>
<dbReference type="Pfam" id="PF26523">
    <property type="entry name" value="Trm732_C"/>
    <property type="match status" value="1"/>
</dbReference>
<dbReference type="InterPro" id="IPR019442">
    <property type="entry name" value="THADA/TRM732_DUF2428"/>
</dbReference>
<evidence type="ECO:0000259" key="5">
    <source>
        <dbReference type="Pfam" id="PF25151"/>
    </source>
</evidence>
<evidence type="ECO:0000256" key="1">
    <source>
        <dbReference type="ARBA" id="ARBA00010409"/>
    </source>
</evidence>
<dbReference type="Pfam" id="PF25150">
    <property type="entry name" value="TPR_Trm732"/>
    <property type="match status" value="1"/>
</dbReference>
<keyword evidence="7" id="KW-1185">Reference proteome</keyword>
<proteinExistence type="inferred from homology"/>
<accession>A0A8K0T6I5</accession>
<dbReference type="InterPro" id="IPR056842">
    <property type="entry name" value="THADA-like_TPR_C"/>
</dbReference>
<dbReference type="PANTHER" id="PTHR14387">
    <property type="entry name" value="THADA/DEATH RECEPTOR INTERACTING PROTEIN"/>
    <property type="match status" value="1"/>
</dbReference>
<dbReference type="EMBL" id="JAGPXD010000006">
    <property type="protein sequence ID" value="KAH7349959.1"/>
    <property type="molecule type" value="Genomic_DNA"/>
</dbReference>
<sequence length="1544" mass="170959">METDNTPEGPKAIHDEFVKPIDLLKWLEEQQPESQLSTARDIFDDLLARSSQVKTTAVGSCVKLCGFVEACTKSRVPALKTWAFSEDISLRLFNFFIEWNEVEQHRTMRLILDILPNLIKKNPSAETGQAIKLAILDILMSVVGRKSSRPLVKSCLKALDQFTNKGLISVEEIGDSYRRVHTSEHWETTLELWDEIFAQLFLRMAVWHIRAIAGKYIVTAYQAICKAPAETIQGRNGETFTLDVWQTWLQAALEATPTLLDSMKNYVFLPLFKDDKKESLRLLEHMSKADTLSPDSGDEVDLQFLLRFTALEVGKKVGIVEEPGNDDTKGKACMVLEEPLLHAVLGHPAPDVRSLAVSLIISSNSTTKPFTETSLQLLKTHLPHFFSDPGARFRMELLSKLKLMWKRARGALPVLRKAIERLDNMDAQNTTVKSKISQSTEVTRSWPREKLQKSWDQHREFLTWVLQFLKSELIPTASYQRHYSVVRATLLIIKVELDEGKAWDSDTDDFPFFDQFDVKWTRALLDLIMDPFEDVRASSTEVLRLLYSDKRFSKVIAQKGSALVLTEFLSRAEVLAKRTARADHSDGVARGYELLCRFRDGPGERLLVVTGLVDLLEGKLSLAELDLGKAVLEAPAHSYFASLRFVWQTMTEGKYSDAELDCLTSIQSRLVKCCERIWAAVKHVLCDDSPEGHMPQELEETDGLDTKDVLSYSFRAVHEASNLMRAIILALKAKPQSGVHRPTVEVFAAIGNLTFEQLTLLRHRGAFSTVSLTFATCCQVVSHLDEASRTLPEGGTFLDLWYKGSLNCIMTHASTTRRSAGIPSMITGILSADSDSPSCDKVVKDLTEIAQKEAFVTETDGSNLPQVHALNSLKDILKSSQLTQLGKVEPHIPECLKLAAGCLKSEVWAIRNSGLLLLRSLIDSLFGTNESKATIDAGWDGRATRLRYHQYPVLPGVLLNLLRTGKDVMRPSTGTIAAESVFPALDIIRRAGPPEELRDELFSLVAEYLGSSVWHVRDMAARALCSFMLHDGWIDALTAVVYGQDQGVSLKRSNNLHGALLTIKFVFERLTDVLPEIARRDISQLLDLVLKIYVDVPETFARCSEATATYVEILNLVAAFAPQSTAATTEDALLQPAPTFATNALLDGQLAIQQVHYARERANLNFLSTNAVSIALNKPEAAVEMLEAIPVVFSTSLETNVAKLSEIYVAICNNTVAAEPRAVAMQNLADLIDRLLASQRLDIIPSDEVLKGLWRASLTKTMNPTLHHAIIRLSGCILATALARQGSPAEIDIANWSAMIADAGTDDKPFDTRFAAVSSLRSFLAASSFTFSAPSPAHLPVLITLYDALNDDDEEVRDLASLAARPILDNQLLLPLEAADRLLTHLATSFTALPAFRPLILTRMAGTSPARDQLTRSLQYDDALFAVEEQNLYIDEVRESRRWATAFASLPASSDEETRGLAAWAAEGLDALLEHAAQNDDGPMGWTTQADVYAVCARVILCAAAVARAPGLDASVDVARKLGELRSVAKEKRLHGLLIDLADA</sequence>
<evidence type="ECO:0000259" key="4">
    <source>
        <dbReference type="Pfam" id="PF25150"/>
    </source>
</evidence>
<dbReference type="Gene3D" id="1.25.10.10">
    <property type="entry name" value="Leucine-rich Repeat Variant"/>
    <property type="match status" value="1"/>
</dbReference>
<dbReference type="InterPro" id="IPR056843">
    <property type="entry name" value="THADA-like_TPR"/>
</dbReference>
<protein>
    <submittedName>
        <fullName evidence="6">HEAT repeat protein</fullName>
    </submittedName>
</protein>
<evidence type="ECO:0000256" key="2">
    <source>
        <dbReference type="ARBA" id="ARBA00022694"/>
    </source>
</evidence>
<dbReference type="GO" id="GO:0030488">
    <property type="term" value="P:tRNA methylation"/>
    <property type="evidence" value="ECO:0007669"/>
    <property type="project" value="TreeGrafter"/>
</dbReference>
<evidence type="ECO:0000313" key="7">
    <source>
        <dbReference type="Proteomes" id="UP000813385"/>
    </source>
</evidence>